<dbReference type="PANTHER" id="PTHR10073:SF47">
    <property type="entry name" value="DNA MISMATCH REPAIR PROTEIN MLH3"/>
    <property type="match status" value="1"/>
</dbReference>
<dbReference type="GO" id="GO:0006298">
    <property type="term" value="P:mismatch repair"/>
    <property type="evidence" value="ECO:0007669"/>
    <property type="project" value="InterPro"/>
</dbReference>
<feature type="region of interest" description="Disordered" evidence="2">
    <location>
        <begin position="378"/>
        <end position="415"/>
    </location>
</feature>
<dbReference type="Gene3D" id="3.30.1540.20">
    <property type="entry name" value="MutL, C-terminal domain, dimerisation subdomain"/>
    <property type="match status" value="1"/>
</dbReference>
<reference evidence="4 5" key="1">
    <citation type="submission" date="2018-06" db="EMBL/GenBank/DDBJ databases">
        <title>Genome analysis of cellulolytic fungus Trichoderma lentiforme CFAM-422.</title>
        <authorList>
            <person name="Steindorff A.S."/>
            <person name="Formighieri E.F."/>
            <person name="Midorikawa G.E.O."/>
            <person name="Tamietti M.S."/>
            <person name="Ramos E.Z."/>
            <person name="Silva A.S."/>
            <person name="Bon E.P.S."/>
            <person name="Mendes T.D."/>
            <person name="Damaso M.C.T."/>
            <person name="Favaro L.C.L."/>
        </authorList>
    </citation>
    <scope>NUCLEOTIDE SEQUENCE [LARGE SCALE GENOMIC DNA]</scope>
    <source>
        <strain evidence="4 5">CFAM-422</strain>
    </source>
</reference>
<feature type="compositionally biased region" description="Basic and acidic residues" evidence="2">
    <location>
        <begin position="515"/>
        <end position="559"/>
    </location>
</feature>
<dbReference type="EMBL" id="QLNT01000015">
    <property type="protein sequence ID" value="KAF3067873.1"/>
    <property type="molecule type" value="Genomic_DNA"/>
</dbReference>
<dbReference type="GO" id="GO:0140664">
    <property type="term" value="F:ATP-dependent DNA damage sensor activity"/>
    <property type="evidence" value="ECO:0007669"/>
    <property type="project" value="InterPro"/>
</dbReference>
<feature type="region of interest" description="Disordered" evidence="2">
    <location>
        <begin position="483"/>
        <end position="559"/>
    </location>
</feature>
<dbReference type="SMART" id="SM00853">
    <property type="entry name" value="MutL_C"/>
    <property type="match status" value="1"/>
</dbReference>
<dbReference type="Gene3D" id="3.30.565.10">
    <property type="entry name" value="Histidine kinase-like ATPase, C-terminal domain"/>
    <property type="match status" value="1"/>
</dbReference>
<dbReference type="InterPro" id="IPR038973">
    <property type="entry name" value="MutL/Mlh/Pms-like"/>
</dbReference>
<dbReference type="GO" id="GO:0005524">
    <property type="term" value="F:ATP binding"/>
    <property type="evidence" value="ECO:0007669"/>
    <property type="project" value="InterPro"/>
</dbReference>
<evidence type="ECO:0000256" key="1">
    <source>
        <dbReference type="ARBA" id="ARBA00006082"/>
    </source>
</evidence>
<organism evidence="4 5">
    <name type="scientific">Trichoderma lentiforme</name>
    <dbReference type="NCBI Taxonomy" id="1567552"/>
    <lineage>
        <taxon>Eukaryota</taxon>
        <taxon>Fungi</taxon>
        <taxon>Dikarya</taxon>
        <taxon>Ascomycota</taxon>
        <taxon>Pezizomycotina</taxon>
        <taxon>Sordariomycetes</taxon>
        <taxon>Hypocreomycetidae</taxon>
        <taxon>Hypocreales</taxon>
        <taxon>Hypocreaceae</taxon>
        <taxon>Trichoderma</taxon>
    </lineage>
</organism>
<dbReference type="PANTHER" id="PTHR10073">
    <property type="entry name" value="DNA MISMATCH REPAIR PROTEIN MLH, PMS, MUTL"/>
    <property type="match status" value="1"/>
</dbReference>
<comment type="caution">
    <text evidence="4">The sequence shown here is derived from an EMBL/GenBank/DDBJ whole genome shotgun (WGS) entry which is preliminary data.</text>
</comment>
<proteinExistence type="inferred from homology"/>
<dbReference type="SUPFAM" id="SSF55874">
    <property type="entry name" value="ATPase domain of HSP90 chaperone/DNA topoisomerase II/histidine kinase"/>
    <property type="match status" value="1"/>
</dbReference>
<dbReference type="InterPro" id="IPR036890">
    <property type="entry name" value="HATPase_C_sf"/>
</dbReference>
<accession>A0A9P5CA37</accession>
<feature type="compositionally biased region" description="Polar residues" evidence="2">
    <location>
        <begin position="379"/>
        <end position="399"/>
    </location>
</feature>
<dbReference type="AlphaFoldDB" id="A0A9P5CA37"/>
<evidence type="ECO:0000313" key="4">
    <source>
        <dbReference type="EMBL" id="KAF3067873.1"/>
    </source>
</evidence>
<dbReference type="SUPFAM" id="SSF118116">
    <property type="entry name" value="DNA mismatch repair protein MutL"/>
    <property type="match status" value="1"/>
</dbReference>
<dbReference type="Gene3D" id="3.30.1370.100">
    <property type="entry name" value="MutL, C-terminal domain, regulatory subdomain"/>
    <property type="match status" value="1"/>
</dbReference>
<evidence type="ECO:0000256" key="2">
    <source>
        <dbReference type="SAM" id="MobiDB-lite"/>
    </source>
</evidence>
<sequence length="907" mass="100727">MSIRPLPEDVVGKIRSSSTITSLNGVVCGLLKNSLDAGATKVNIYVEYGRGNCIVEDNGLGIVPGDFAEDGGLGKPYFTSKFPPQHGLYGRQGTFLSSLSTLSLLTVTSHHYRHNSHNTISIHHGKLLKRQTPSLPGDRFQIFDHGTRVAVNDLFGSLPVRVKHRATLFSDRPGLEKEWGRLVHDVVGLLVSWPSGATVFLREAKGQRELSLKPPENANMISRAVRFFTQASLADSGDVDSWIPVSATAGHVTIKGCISLNPVATRRSQFMSVGILPVLNEYGSNVLYEEVNKMFASSDFGIVDQDGMSNDGAGPNQKKGKGADRWPMFYLRITLKGAEDIFDVDDISSHSRGDLERIIDLLRVVIYSFLKKHHMRPQKIQSSSDKSVFSTAPHRSTTRVAKGRPSSTAASKALSSQVLSSESVSSLSDSPFDGWNRMKVGPRTERRLEKEVLHRHETGRPTNSETIVTDRLIGEGGKLLRKPFDVSAPLSPGTKGGKRVEAESQDTPKTGHLALTERPKRVAEDLPSEKAKRLKVSEPEFRHEAPKERKEASDKKEPSEWLQNILKSWKNPVFESTQPGIPRINDEAPEPMRDAVSNHRSHRCCDEEKGGVRFEAASIGLEGRVSRSALAAAQVVAQVDKKFVLLKLPLSNMTDGREPNSSCALVMLDQHAADERCRLEELMADYFKRDGSDGILKAVVEPLQRPLIFEISEREYDLLLRYQEHLEAWGILYKTQRRAASTKQERDGCTVVVSALPPSILERCRTEPRLLVELIRKEIWKLDDEGIIPPRPRSAGRADEQAQIQPSTADFHGCPRGILELLHSRACRNAIMFNDALSAEECEQLVRRLAKCAFPFQCAHGRPSLVPLVDLGSGERIGGWNEDERDEKDMRVWKRWITTALADEAGA</sequence>
<dbReference type="InterPro" id="IPR014790">
    <property type="entry name" value="MutL_C"/>
</dbReference>
<dbReference type="Proteomes" id="UP000801864">
    <property type="component" value="Unassembled WGS sequence"/>
</dbReference>
<protein>
    <submittedName>
        <fullName evidence="4">DNA mismatch repair protein MLH3</fullName>
    </submittedName>
</protein>
<dbReference type="Pfam" id="PF08676">
    <property type="entry name" value="MutL_C"/>
    <property type="match status" value="1"/>
</dbReference>
<keyword evidence="5" id="KW-1185">Reference proteome</keyword>
<dbReference type="GO" id="GO:0016887">
    <property type="term" value="F:ATP hydrolysis activity"/>
    <property type="evidence" value="ECO:0007669"/>
    <property type="project" value="InterPro"/>
</dbReference>
<dbReference type="InterPro" id="IPR042121">
    <property type="entry name" value="MutL_C_regsub"/>
</dbReference>
<feature type="domain" description="MutL C-terminal dimerisation" evidence="3">
    <location>
        <begin position="635"/>
        <end position="837"/>
    </location>
</feature>
<dbReference type="Pfam" id="PF13589">
    <property type="entry name" value="HATPase_c_3"/>
    <property type="match status" value="1"/>
</dbReference>
<evidence type="ECO:0000313" key="5">
    <source>
        <dbReference type="Proteomes" id="UP000801864"/>
    </source>
</evidence>
<dbReference type="GO" id="GO:0032300">
    <property type="term" value="C:mismatch repair complex"/>
    <property type="evidence" value="ECO:0007669"/>
    <property type="project" value="InterPro"/>
</dbReference>
<dbReference type="InterPro" id="IPR037198">
    <property type="entry name" value="MutL_C_sf"/>
</dbReference>
<gene>
    <name evidence="4" type="ORF">CFAM422_008337</name>
</gene>
<evidence type="ECO:0000259" key="3">
    <source>
        <dbReference type="SMART" id="SM00853"/>
    </source>
</evidence>
<comment type="similarity">
    <text evidence="1">Belongs to the DNA mismatch repair MutL/HexB family.</text>
</comment>
<name>A0A9P5CA37_9HYPO</name>
<dbReference type="InterPro" id="IPR042120">
    <property type="entry name" value="MutL_C_dimsub"/>
</dbReference>